<comment type="caution">
    <text evidence="2">The sequence shown here is derived from an EMBL/GenBank/DDBJ whole genome shotgun (WGS) entry which is preliminary data.</text>
</comment>
<dbReference type="Proteomes" id="UP001165090">
    <property type="component" value="Unassembled WGS sequence"/>
</dbReference>
<evidence type="ECO:0000313" key="2">
    <source>
        <dbReference type="EMBL" id="GLI69533.1"/>
    </source>
</evidence>
<feature type="region of interest" description="Disordered" evidence="1">
    <location>
        <begin position="168"/>
        <end position="187"/>
    </location>
</feature>
<dbReference type="EMBL" id="BSDZ01000086">
    <property type="protein sequence ID" value="GLI69533.1"/>
    <property type="molecule type" value="Genomic_DNA"/>
</dbReference>
<reference evidence="2 3" key="1">
    <citation type="journal article" date="2023" name="IScience">
        <title>Expanded male sex-determining region conserved during the evolution of homothallism in the green alga Volvox.</title>
        <authorList>
            <person name="Yamamoto K."/>
            <person name="Matsuzaki R."/>
            <person name="Mahakham W."/>
            <person name="Heman W."/>
            <person name="Sekimoto H."/>
            <person name="Kawachi M."/>
            <person name="Minakuchi Y."/>
            <person name="Toyoda A."/>
            <person name="Nozaki H."/>
        </authorList>
    </citation>
    <scope>NUCLEOTIDE SEQUENCE [LARGE SCALE GENOMIC DNA]</scope>
    <source>
        <strain evidence="2 3">NIES-4468</strain>
    </source>
</reference>
<keyword evidence="3" id="KW-1185">Reference proteome</keyword>
<protein>
    <submittedName>
        <fullName evidence="2">Uncharacterized protein</fullName>
    </submittedName>
</protein>
<feature type="region of interest" description="Disordered" evidence="1">
    <location>
        <begin position="103"/>
        <end position="161"/>
    </location>
</feature>
<gene>
    <name evidence="2" type="ORF">VaNZ11_014176</name>
</gene>
<accession>A0ABQ5SJ75</accession>
<sequence>MSGTKERAYGECCNPQYSNLSWPPCFPPGVVMIRINNRTNFHRAKPQACASPQNLSPRKPVSSLTRLVLLRSAKDINCHLIPMAALPSTTLVAPFFPPSPADPPSNNSLFNPFVSPRPPTATPDIIPPHHGRAQKERQLLPKQQAPGPQDSPEDPQAHQTCHKLRIGEEGRAASLHRERKLEEAEGS</sequence>
<name>A0ABQ5SJ75_9CHLO</name>
<evidence type="ECO:0000313" key="3">
    <source>
        <dbReference type="Proteomes" id="UP001165090"/>
    </source>
</evidence>
<organism evidence="2 3">
    <name type="scientific">Volvox africanus</name>
    <dbReference type="NCBI Taxonomy" id="51714"/>
    <lineage>
        <taxon>Eukaryota</taxon>
        <taxon>Viridiplantae</taxon>
        <taxon>Chlorophyta</taxon>
        <taxon>core chlorophytes</taxon>
        <taxon>Chlorophyceae</taxon>
        <taxon>CS clade</taxon>
        <taxon>Chlamydomonadales</taxon>
        <taxon>Volvocaceae</taxon>
        <taxon>Volvox</taxon>
    </lineage>
</organism>
<proteinExistence type="predicted"/>
<evidence type="ECO:0000256" key="1">
    <source>
        <dbReference type="SAM" id="MobiDB-lite"/>
    </source>
</evidence>